<evidence type="ECO:0000259" key="7">
    <source>
        <dbReference type="SMART" id="SM00363"/>
    </source>
</evidence>
<feature type="active site" evidence="4">
    <location>
        <position position="141"/>
    </location>
</feature>
<dbReference type="NCBIfam" id="NF008385">
    <property type="entry name" value="PRK11180.1"/>
    <property type="match status" value="1"/>
</dbReference>
<comment type="similarity">
    <text evidence="1 6">Belongs to the pseudouridine synthase RluA family.</text>
</comment>
<keyword evidence="9" id="KW-1185">Reference proteome</keyword>
<dbReference type="PANTHER" id="PTHR21600">
    <property type="entry name" value="MITOCHONDRIAL RNA PSEUDOURIDINE SYNTHASE"/>
    <property type="match status" value="1"/>
</dbReference>
<evidence type="ECO:0000256" key="4">
    <source>
        <dbReference type="PIRSR" id="PIRSR606225-1"/>
    </source>
</evidence>
<dbReference type="PANTHER" id="PTHR21600:SF44">
    <property type="entry name" value="RIBOSOMAL LARGE SUBUNIT PSEUDOURIDINE SYNTHASE D"/>
    <property type="match status" value="1"/>
</dbReference>
<dbReference type="InterPro" id="IPR006225">
    <property type="entry name" value="PsdUridine_synth_RluC/D"/>
</dbReference>
<dbReference type="GO" id="GO:0160140">
    <property type="term" value="F:23S rRNA pseudouridine(1911/1915/1917) synthase activity"/>
    <property type="evidence" value="ECO:0007669"/>
    <property type="project" value="UniProtKB-EC"/>
</dbReference>
<evidence type="ECO:0000256" key="5">
    <source>
        <dbReference type="PROSITE-ProRule" id="PRU00182"/>
    </source>
</evidence>
<name>A0A0W0VKW5_9GAMM</name>
<reference evidence="8 9" key="1">
    <citation type="submission" date="2015-11" db="EMBL/GenBank/DDBJ databases">
        <title>Genomic analysis of 38 Legionella species identifies large and diverse effector repertoires.</title>
        <authorList>
            <person name="Burstein D."/>
            <person name="Amaro F."/>
            <person name="Zusman T."/>
            <person name="Lifshitz Z."/>
            <person name="Cohen O."/>
            <person name="Gilbert J.A."/>
            <person name="Pupko T."/>
            <person name="Shuman H.A."/>
            <person name="Segal G."/>
        </authorList>
    </citation>
    <scope>NUCLEOTIDE SEQUENCE [LARGE SCALE GENOMIC DNA]</scope>
    <source>
        <strain evidence="8 9">ATCC 49505</strain>
    </source>
</reference>
<dbReference type="CDD" id="cd02869">
    <property type="entry name" value="PseudoU_synth_RluA_like"/>
    <property type="match status" value="1"/>
</dbReference>
<evidence type="ECO:0000313" key="8">
    <source>
        <dbReference type="EMBL" id="KTD20746.1"/>
    </source>
</evidence>
<dbReference type="Gene3D" id="3.30.2350.10">
    <property type="entry name" value="Pseudouridine synthase"/>
    <property type="match status" value="1"/>
</dbReference>
<feature type="domain" description="RNA-binding S4" evidence="7">
    <location>
        <begin position="19"/>
        <end position="74"/>
    </location>
</feature>
<keyword evidence="2 6" id="KW-0413">Isomerase</keyword>
<dbReference type="RefSeq" id="WP_058529619.1">
    <property type="nucleotide sequence ID" value="NZ_CAAAHZ010000004.1"/>
</dbReference>
<comment type="caution">
    <text evidence="8">The sequence shown here is derived from an EMBL/GenBank/DDBJ whole genome shotgun (WGS) entry which is preliminary data.</text>
</comment>
<dbReference type="PROSITE" id="PS01129">
    <property type="entry name" value="PSI_RLU"/>
    <property type="match status" value="1"/>
</dbReference>
<protein>
    <recommendedName>
        <fullName evidence="6">Pseudouridine synthase</fullName>
        <ecNumber evidence="6">5.4.99.-</ecNumber>
    </recommendedName>
</protein>
<dbReference type="InterPro" id="IPR050188">
    <property type="entry name" value="RluA_PseudoU_synthase"/>
</dbReference>
<dbReference type="Pfam" id="PF01479">
    <property type="entry name" value="S4"/>
    <property type="match status" value="1"/>
</dbReference>
<organism evidence="8 9">
    <name type="scientific">Legionella londiniensis</name>
    <dbReference type="NCBI Taxonomy" id="45068"/>
    <lineage>
        <taxon>Bacteria</taxon>
        <taxon>Pseudomonadati</taxon>
        <taxon>Pseudomonadota</taxon>
        <taxon>Gammaproteobacteria</taxon>
        <taxon>Legionellales</taxon>
        <taxon>Legionellaceae</taxon>
        <taxon>Legionella</taxon>
    </lineage>
</organism>
<dbReference type="SUPFAM" id="SSF55174">
    <property type="entry name" value="Alpha-L RNA-binding motif"/>
    <property type="match status" value="1"/>
</dbReference>
<dbReference type="InterPro" id="IPR020103">
    <property type="entry name" value="PsdUridine_synth_cat_dom_sf"/>
</dbReference>
<gene>
    <name evidence="8" type="primary">rluD</name>
    <name evidence="8" type="ORF">Llon_1632</name>
</gene>
<comment type="catalytic activity">
    <reaction evidence="6">
        <text>a uridine in RNA = a pseudouridine in RNA</text>
        <dbReference type="Rhea" id="RHEA:48348"/>
        <dbReference type="Rhea" id="RHEA-COMP:12068"/>
        <dbReference type="Rhea" id="RHEA-COMP:12069"/>
        <dbReference type="ChEBI" id="CHEBI:65314"/>
        <dbReference type="ChEBI" id="CHEBI:65315"/>
    </reaction>
</comment>
<dbReference type="STRING" id="45068.Llon_1632"/>
<dbReference type="GO" id="GO:0016829">
    <property type="term" value="F:lyase activity"/>
    <property type="evidence" value="ECO:0007669"/>
    <property type="project" value="UniProtKB-KW"/>
</dbReference>
<evidence type="ECO:0000256" key="2">
    <source>
        <dbReference type="ARBA" id="ARBA00023235"/>
    </source>
</evidence>
<evidence type="ECO:0000256" key="6">
    <source>
        <dbReference type="RuleBase" id="RU362028"/>
    </source>
</evidence>
<dbReference type="EC" id="5.4.99.-" evidence="6"/>
<comment type="catalytic activity">
    <reaction evidence="3">
        <text>uridine(1911/1915/1917) in 23S rRNA = pseudouridine(1911/1915/1917) in 23S rRNA</text>
        <dbReference type="Rhea" id="RHEA:42524"/>
        <dbReference type="Rhea" id="RHEA-COMP:10097"/>
        <dbReference type="Rhea" id="RHEA-COMP:10098"/>
        <dbReference type="ChEBI" id="CHEBI:65314"/>
        <dbReference type="ChEBI" id="CHEBI:65315"/>
        <dbReference type="EC" id="5.4.99.23"/>
    </reaction>
</comment>
<dbReference type="InterPro" id="IPR006145">
    <property type="entry name" value="PsdUridine_synth_RsuA/RluA"/>
</dbReference>
<dbReference type="Proteomes" id="UP000054997">
    <property type="component" value="Unassembled WGS sequence"/>
</dbReference>
<dbReference type="PROSITE" id="PS50889">
    <property type="entry name" value="S4"/>
    <property type="match status" value="1"/>
</dbReference>
<keyword evidence="5" id="KW-0694">RNA-binding</keyword>
<dbReference type="SUPFAM" id="SSF55120">
    <property type="entry name" value="Pseudouridine synthase"/>
    <property type="match status" value="1"/>
</dbReference>
<evidence type="ECO:0000313" key="9">
    <source>
        <dbReference type="Proteomes" id="UP000054997"/>
    </source>
</evidence>
<dbReference type="InterPro" id="IPR006224">
    <property type="entry name" value="PsdUridine_synth_RluA-like_CS"/>
</dbReference>
<dbReference type="CDD" id="cd00165">
    <property type="entry name" value="S4"/>
    <property type="match status" value="1"/>
</dbReference>
<dbReference type="SMART" id="SM00363">
    <property type="entry name" value="S4"/>
    <property type="match status" value="1"/>
</dbReference>
<dbReference type="Pfam" id="PF00849">
    <property type="entry name" value="PseudoU_synth_2"/>
    <property type="match status" value="1"/>
</dbReference>
<dbReference type="Gene3D" id="3.10.290.10">
    <property type="entry name" value="RNA-binding S4 domain"/>
    <property type="match status" value="1"/>
</dbReference>
<dbReference type="OrthoDB" id="9807829at2"/>
<comment type="function">
    <text evidence="6">Responsible for synthesis of pseudouridine from uracil.</text>
</comment>
<dbReference type="GO" id="GO:0003723">
    <property type="term" value="F:RNA binding"/>
    <property type="evidence" value="ECO:0007669"/>
    <property type="project" value="UniProtKB-KW"/>
</dbReference>
<dbReference type="AlphaFoldDB" id="A0A0W0VKW5"/>
<accession>A0A0W0VKW5</accession>
<keyword evidence="8" id="KW-0456">Lyase</keyword>
<dbReference type="NCBIfam" id="TIGR00005">
    <property type="entry name" value="rluA_subfam"/>
    <property type="match status" value="1"/>
</dbReference>
<evidence type="ECO:0000256" key="1">
    <source>
        <dbReference type="ARBA" id="ARBA00010876"/>
    </source>
</evidence>
<evidence type="ECO:0000256" key="3">
    <source>
        <dbReference type="ARBA" id="ARBA00036882"/>
    </source>
</evidence>
<dbReference type="InterPro" id="IPR002942">
    <property type="entry name" value="S4_RNA-bd"/>
</dbReference>
<dbReference type="EMBL" id="LNYK01000019">
    <property type="protein sequence ID" value="KTD20746.1"/>
    <property type="molecule type" value="Genomic_DNA"/>
</dbReference>
<dbReference type="GO" id="GO:0000455">
    <property type="term" value="P:enzyme-directed rRNA pseudouridine synthesis"/>
    <property type="evidence" value="ECO:0007669"/>
    <property type="project" value="UniProtKB-ARBA"/>
</dbReference>
<proteinExistence type="inferred from homology"/>
<dbReference type="InterPro" id="IPR036986">
    <property type="entry name" value="S4_RNA-bd_sf"/>
</dbReference>
<sequence>MQSNSLTIKLPIPPELYGQRLDVALANMLPEYSRSQLSHWLKEGYITVNGVAHKPKDKIRGKGIVTITLPENLPHNEQLLPEAIPLEIIFEDDHLLIINKPAGLVVHPGAGNPGHTLVNALLHHDPSLQQLPRAGIIHRLDKDTTGLLMAGKTLKAYNTLIRQMRAREIKRHYLALVEGQLISGGILETLYGRHPRNRLKMAVRNQGREAVTEYQIVKKYHDFTLLEVILHTGRTHQIRVHMAHINHPIVGDPLYGGKLRIPKSAAADLAQALSNFKRQALHAYMLTFCHPYTAKMISVKAELPKDFTSLLEILDKSEE</sequence>
<dbReference type="PATRIC" id="fig|45068.5.peg.1768"/>